<dbReference type="EMBL" id="CACRSQ010000003">
    <property type="protein sequence ID" value="VYT12057.1"/>
    <property type="molecule type" value="Genomic_DNA"/>
</dbReference>
<name>A0A6N2U3E0_9FIRM</name>
<dbReference type="InterPro" id="IPR003439">
    <property type="entry name" value="ABC_transporter-like_ATP-bd"/>
</dbReference>
<keyword evidence="4 5" id="KW-0067">ATP-binding</keyword>
<keyword evidence="5" id="KW-0378">Hydrolase</keyword>
<proteinExistence type="inferred from homology"/>
<dbReference type="Pfam" id="PF00005">
    <property type="entry name" value="ABC_tran"/>
    <property type="match status" value="1"/>
</dbReference>
<keyword evidence="2" id="KW-0813">Transport</keyword>
<dbReference type="PANTHER" id="PTHR43335:SF8">
    <property type="entry name" value="ABC TRANSPORTER, ATP-BINDING PROTEIN"/>
    <property type="match status" value="1"/>
</dbReference>
<organism evidence="5">
    <name type="scientific">Anaerostipes caccae</name>
    <dbReference type="NCBI Taxonomy" id="105841"/>
    <lineage>
        <taxon>Bacteria</taxon>
        <taxon>Bacillati</taxon>
        <taxon>Bacillota</taxon>
        <taxon>Clostridia</taxon>
        <taxon>Lachnospirales</taxon>
        <taxon>Lachnospiraceae</taxon>
        <taxon>Anaerostipes</taxon>
    </lineage>
</organism>
<sequence>MNSTVLEAHNLTKKYKHSLVIDHINLRIEKGKIYGFIGQNGAGKTTFLRLTAGLSFPTDGTLELWGQRNRTGLQEQRKRMGCLIESPALYPNLTAVQNLEVQRLQRGIPGKSVISDCLRMTGLTDTAKKPVRNFSLGMRQRLGIAAALLNNPEFLILDEPINGLDPNGIVEIRRLLKDLNQKYGMTILVSSHILEELYQTASQFILIHKGRIIDELSGRELDEQCKRHIAIKTNQPQNALLSLEKHLHTEHLRLMPDGTIRLYEYLDDIETVARTLSDSGILVTTLNVSGDTLEDYFLRKVGAVSHAQNLKS</sequence>
<evidence type="ECO:0000256" key="1">
    <source>
        <dbReference type="ARBA" id="ARBA00005417"/>
    </source>
</evidence>
<evidence type="ECO:0000256" key="4">
    <source>
        <dbReference type="ARBA" id="ARBA00022840"/>
    </source>
</evidence>
<dbReference type="EC" id="3.6.3.-" evidence="5"/>
<dbReference type="SMART" id="SM00382">
    <property type="entry name" value="AAA"/>
    <property type="match status" value="1"/>
</dbReference>
<dbReference type="InterPro" id="IPR027417">
    <property type="entry name" value="P-loop_NTPase"/>
</dbReference>
<evidence type="ECO:0000313" key="5">
    <source>
        <dbReference type="EMBL" id="VYT12057.1"/>
    </source>
</evidence>
<dbReference type="Gene3D" id="3.40.50.300">
    <property type="entry name" value="P-loop containing nucleotide triphosphate hydrolases"/>
    <property type="match status" value="1"/>
</dbReference>
<gene>
    <name evidence="5" type="primary">yxlF_4</name>
    <name evidence="5" type="ORF">ACLFYP115_01726</name>
</gene>
<accession>A0A6N2U3E0</accession>
<dbReference type="InterPro" id="IPR017871">
    <property type="entry name" value="ABC_transporter-like_CS"/>
</dbReference>
<dbReference type="PROSITE" id="PS00211">
    <property type="entry name" value="ABC_TRANSPORTER_1"/>
    <property type="match status" value="1"/>
</dbReference>
<dbReference type="PANTHER" id="PTHR43335">
    <property type="entry name" value="ABC TRANSPORTER, ATP-BINDING PROTEIN"/>
    <property type="match status" value="1"/>
</dbReference>
<keyword evidence="3" id="KW-0547">Nucleotide-binding</keyword>
<protein>
    <submittedName>
        <fullName evidence="5">Putative ABC transporter ATP-binding protein YxlF</fullName>
        <ecNumber evidence="5">3.6.3.-</ecNumber>
    </submittedName>
</protein>
<dbReference type="InterPro" id="IPR003593">
    <property type="entry name" value="AAA+_ATPase"/>
</dbReference>
<comment type="similarity">
    <text evidence="1">Belongs to the ABC transporter superfamily.</text>
</comment>
<reference evidence="5" key="1">
    <citation type="submission" date="2019-11" db="EMBL/GenBank/DDBJ databases">
        <authorList>
            <person name="Feng L."/>
        </authorList>
    </citation>
    <scope>NUCLEOTIDE SEQUENCE</scope>
    <source>
        <strain evidence="5">AcaccaeLFYP115</strain>
    </source>
</reference>
<dbReference type="PROSITE" id="PS50893">
    <property type="entry name" value="ABC_TRANSPORTER_2"/>
    <property type="match status" value="1"/>
</dbReference>
<dbReference type="SUPFAM" id="SSF52540">
    <property type="entry name" value="P-loop containing nucleoside triphosphate hydrolases"/>
    <property type="match status" value="1"/>
</dbReference>
<dbReference type="AlphaFoldDB" id="A0A6N2U3E0"/>
<evidence type="ECO:0000256" key="3">
    <source>
        <dbReference type="ARBA" id="ARBA00022741"/>
    </source>
</evidence>
<dbReference type="GO" id="GO:0005524">
    <property type="term" value="F:ATP binding"/>
    <property type="evidence" value="ECO:0007669"/>
    <property type="project" value="UniProtKB-KW"/>
</dbReference>
<dbReference type="GO" id="GO:0016887">
    <property type="term" value="F:ATP hydrolysis activity"/>
    <property type="evidence" value="ECO:0007669"/>
    <property type="project" value="InterPro"/>
</dbReference>
<evidence type="ECO:0000256" key="2">
    <source>
        <dbReference type="ARBA" id="ARBA00022448"/>
    </source>
</evidence>
<dbReference type="RefSeq" id="WP_006567398.1">
    <property type="nucleotide sequence ID" value="NZ_BAABZP010000001.1"/>
</dbReference>